<dbReference type="EMBL" id="GBXM01056086">
    <property type="protein sequence ID" value="JAH52491.1"/>
    <property type="molecule type" value="Transcribed_RNA"/>
</dbReference>
<evidence type="ECO:0000313" key="1">
    <source>
        <dbReference type="EMBL" id="JAH52491.1"/>
    </source>
</evidence>
<proteinExistence type="predicted"/>
<organism evidence="1">
    <name type="scientific">Anguilla anguilla</name>
    <name type="common">European freshwater eel</name>
    <name type="synonym">Muraena anguilla</name>
    <dbReference type="NCBI Taxonomy" id="7936"/>
    <lineage>
        <taxon>Eukaryota</taxon>
        <taxon>Metazoa</taxon>
        <taxon>Chordata</taxon>
        <taxon>Craniata</taxon>
        <taxon>Vertebrata</taxon>
        <taxon>Euteleostomi</taxon>
        <taxon>Actinopterygii</taxon>
        <taxon>Neopterygii</taxon>
        <taxon>Teleostei</taxon>
        <taxon>Anguilliformes</taxon>
        <taxon>Anguillidae</taxon>
        <taxon>Anguilla</taxon>
    </lineage>
</organism>
<reference evidence="1" key="1">
    <citation type="submission" date="2014-11" db="EMBL/GenBank/DDBJ databases">
        <authorList>
            <person name="Amaro Gonzalez C."/>
        </authorList>
    </citation>
    <scope>NUCLEOTIDE SEQUENCE</scope>
</reference>
<name>A0A0E9TFW9_ANGAN</name>
<dbReference type="AlphaFoldDB" id="A0A0E9TFW9"/>
<protein>
    <submittedName>
        <fullName evidence="1">Uncharacterized protein</fullName>
    </submittedName>
</protein>
<sequence>MLILCGNYGLWLAWILLFKKFQLNLVCLLQLHMQVVIEYLIYQVFLF</sequence>
<reference evidence="1" key="2">
    <citation type="journal article" date="2015" name="Fish Shellfish Immunol.">
        <title>Early steps in the European eel (Anguilla anguilla)-Vibrio vulnificus interaction in the gills: Role of the RtxA13 toxin.</title>
        <authorList>
            <person name="Callol A."/>
            <person name="Pajuelo D."/>
            <person name="Ebbesson L."/>
            <person name="Teles M."/>
            <person name="MacKenzie S."/>
            <person name="Amaro C."/>
        </authorList>
    </citation>
    <scope>NUCLEOTIDE SEQUENCE</scope>
</reference>
<accession>A0A0E9TFW9</accession>